<evidence type="ECO:0000259" key="2">
    <source>
        <dbReference type="Pfam" id="PF20703"/>
    </source>
</evidence>
<accession>A0A323UYL6</accession>
<sequence length="730" mass="80408">MIATADLAADTDADSPGCILPPRPYPGLRPFAASEWPVFFGRERMTDEVLARLIRHRMLFVHGDSGCGKSSLLRAGVFARLTQGAPGQRWRTAAALPGTTPLWNLAKAFADLTGEADDDGCVLAWRRALNAGIHAADALRPRFAGTDNAPCCLLIDQFEELFEHARSQGPEEAILLTRVLIGLHEQPIPGLHLAMTMRSEYLGACARFEGFAEMVNAVQYLLPRIEHEDMIRAICEPALLYDGTVSRELAERMIADVGGSQDQLPLIQHGLMRLYQRTERDPAGRWRLGVTDFPAAGGLAGLLSAHADEVMAQVQAVAGTPPRLVEDLFRALSEINAEGHAIRRRQRLDQLALMSGTSVDRMRKAIDAFRADGVSFLGPHGEHALSDGAAVDVGHEALLRCWQALADPRDGWLIREFRNSLVWRALLVQADSFERNPDNVLAPATTDERERWLKRRNPAWAERYGGGWDRVQALIAASIHARDQARANEAEALRRSARAGLMRRALTITGMLVVALITALLYAFSEIQESRIQHASVDATRSRNIELENLITSLRTRNESLGAELAATLNALEEAKAAVVHQTGSTVDTRGWTAQITTAQNKLQQPAATPAPIASSSLAPRLYVHIAEEGQRTNARALERMLEQLRIGERTLVVPGIELVKEFPSQAQLRCFSPPECERLAPVVLAEINRQLASPQVELRDLSNRYGKTATRDGHLELWFPAGPIQLRIP</sequence>
<evidence type="ECO:0000256" key="1">
    <source>
        <dbReference type="SAM" id="Phobius"/>
    </source>
</evidence>
<dbReference type="Proteomes" id="UP000248259">
    <property type="component" value="Unassembled WGS sequence"/>
</dbReference>
<keyword evidence="3" id="KW-0067">ATP-binding</keyword>
<proteinExistence type="predicted"/>
<keyword evidence="1" id="KW-0472">Membrane</keyword>
<comment type="caution">
    <text evidence="3">The sequence shown here is derived from an EMBL/GenBank/DDBJ whole genome shotgun (WGS) entry which is preliminary data.</text>
</comment>
<reference evidence="3 4" key="1">
    <citation type="submission" date="2018-06" db="EMBL/GenBank/DDBJ databases">
        <title>Azoarcus communis strain SWub3 genome.</title>
        <authorList>
            <person name="Zorraquino Salvo V."/>
            <person name="Toubiana D."/>
            <person name="Blumwald E."/>
        </authorList>
    </citation>
    <scope>NUCLEOTIDE SEQUENCE [LARGE SCALE GENOMIC DNA]</scope>
    <source>
        <strain evidence="3 4">SWub3</strain>
    </source>
</reference>
<dbReference type="GO" id="GO:0005524">
    <property type="term" value="F:ATP binding"/>
    <property type="evidence" value="ECO:0007669"/>
    <property type="project" value="UniProtKB-KW"/>
</dbReference>
<keyword evidence="4" id="KW-1185">Reference proteome</keyword>
<feature type="transmembrane region" description="Helical" evidence="1">
    <location>
        <begin position="505"/>
        <end position="524"/>
    </location>
</feature>
<keyword evidence="3" id="KW-0547">Nucleotide-binding</keyword>
<keyword evidence="1" id="KW-1133">Transmembrane helix</keyword>
<feature type="domain" description="Novel STAND NTPase 1" evidence="2">
    <location>
        <begin position="24"/>
        <end position="432"/>
    </location>
</feature>
<keyword evidence="1" id="KW-0812">Transmembrane</keyword>
<evidence type="ECO:0000313" key="4">
    <source>
        <dbReference type="Proteomes" id="UP000248259"/>
    </source>
</evidence>
<organism evidence="3 4">
    <name type="scientific">Parazoarcus communis SWub3 = DSM 12120</name>
    <dbReference type="NCBI Taxonomy" id="1121029"/>
    <lineage>
        <taxon>Bacteria</taxon>
        <taxon>Pseudomonadati</taxon>
        <taxon>Pseudomonadota</taxon>
        <taxon>Betaproteobacteria</taxon>
        <taxon>Rhodocyclales</taxon>
        <taxon>Zoogloeaceae</taxon>
        <taxon>Parazoarcus</taxon>
    </lineage>
</organism>
<dbReference type="InterPro" id="IPR027417">
    <property type="entry name" value="P-loop_NTPase"/>
</dbReference>
<dbReference type="Pfam" id="PF20703">
    <property type="entry name" value="nSTAND1"/>
    <property type="match status" value="1"/>
</dbReference>
<protein>
    <submittedName>
        <fullName evidence="3">ATP-binding protein</fullName>
    </submittedName>
</protein>
<dbReference type="EMBL" id="QKOE01000002">
    <property type="protein sequence ID" value="PZA17862.1"/>
    <property type="molecule type" value="Genomic_DNA"/>
</dbReference>
<dbReference type="RefSeq" id="WP_110523205.1">
    <property type="nucleotide sequence ID" value="NZ_QKOE01000002.1"/>
</dbReference>
<name>A0A323UYL6_9RHOO</name>
<dbReference type="AlphaFoldDB" id="A0A323UYL6"/>
<evidence type="ECO:0000313" key="3">
    <source>
        <dbReference type="EMBL" id="PZA17862.1"/>
    </source>
</evidence>
<dbReference type="InterPro" id="IPR049052">
    <property type="entry name" value="nSTAND1"/>
</dbReference>
<gene>
    <name evidence="3" type="ORF">DNK49_04910</name>
</gene>
<dbReference type="OrthoDB" id="135039at2"/>
<dbReference type="SUPFAM" id="SSF52540">
    <property type="entry name" value="P-loop containing nucleoside triphosphate hydrolases"/>
    <property type="match status" value="1"/>
</dbReference>